<dbReference type="InterPro" id="IPR011990">
    <property type="entry name" value="TPR-like_helical_dom_sf"/>
</dbReference>
<evidence type="ECO:0000313" key="7">
    <source>
        <dbReference type="EMBL" id="MTH31007.1"/>
    </source>
</evidence>
<reference evidence="7 8" key="1">
    <citation type="journal article" date="2006" name="Int. J. Syst. Evol. Microbiol.">
        <title>Myroides pelagicus sp. nov., isolated from seawater in Thailand.</title>
        <authorList>
            <person name="Yoon J."/>
            <person name="Maneerat S."/>
            <person name="Kawai F."/>
            <person name="Yokota A."/>
        </authorList>
    </citation>
    <scope>NUCLEOTIDE SEQUENCE [LARGE SCALE GENOMIC DNA]</scope>
    <source>
        <strain evidence="7 8">SM1T</strain>
    </source>
</reference>
<comment type="caution">
    <text evidence="7">The sequence shown here is derived from an EMBL/GenBank/DDBJ whole genome shotgun (WGS) entry which is preliminary data.</text>
</comment>
<accession>A0A7K1GQ70</accession>
<gene>
    <name evidence="7" type="ORF">GJV77_14125</name>
</gene>
<dbReference type="OrthoDB" id="630434at2"/>
<dbReference type="Proteomes" id="UP000488936">
    <property type="component" value="Unassembled WGS sequence"/>
</dbReference>
<keyword evidence="4" id="KW-0472">Membrane</keyword>
<evidence type="ECO:0000256" key="3">
    <source>
        <dbReference type="ARBA" id="ARBA00022729"/>
    </source>
</evidence>
<dbReference type="AlphaFoldDB" id="A0A7K1GQ70"/>
<dbReference type="EMBL" id="WMJY01000056">
    <property type="protein sequence ID" value="MTH31007.1"/>
    <property type="molecule type" value="Genomic_DNA"/>
</dbReference>
<keyword evidence="8" id="KW-1185">Reference proteome</keyword>
<dbReference type="InterPro" id="IPR012944">
    <property type="entry name" value="SusD_RagB_dom"/>
</dbReference>
<name>A0A7K1GQ70_9FLAO</name>
<comment type="subcellular location">
    <subcellularLocation>
        <location evidence="1">Cell outer membrane</location>
    </subcellularLocation>
</comment>
<keyword evidence="5" id="KW-0998">Cell outer membrane</keyword>
<organism evidence="7 8">
    <name type="scientific">Myroides pelagicus</name>
    <dbReference type="NCBI Taxonomy" id="270914"/>
    <lineage>
        <taxon>Bacteria</taxon>
        <taxon>Pseudomonadati</taxon>
        <taxon>Bacteroidota</taxon>
        <taxon>Flavobacteriia</taxon>
        <taxon>Flavobacteriales</taxon>
        <taxon>Flavobacteriaceae</taxon>
        <taxon>Myroides</taxon>
    </lineage>
</organism>
<proteinExistence type="inferred from homology"/>
<evidence type="ECO:0000256" key="2">
    <source>
        <dbReference type="ARBA" id="ARBA00006275"/>
    </source>
</evidence>
<feature type="domain" description="RagB/SusD" evidence="6">
    <location>
        <begin position="165"/>
        <end position="433"/>
    </location>
</feature>
<dbReference type="Pfam" id="PF07980">
    <property type="entry name" value="SusD_RagB"/>
    <property type="match status" value="1"/>
</dbReference>
<dbReference type="Gene3D" id="1.25.40.390">
    <property type="match status" value="1"/>
</dbReference>
<dbReference type="GO" id="GO:0009279">
    <property type="term" value="C:cell outer membrane"/>
    <property type="evidence" value="ECO:0007669"/>
    <property type="project" value="UniProtKB-SubCell"/>
</dbReference>
<protein>
    <submittedName>
        <fullName evidence="7">RagB/SusD family nutrient uptake outer membrane protein</fullName>
    </submittedName>
</protein>
<sequence length="433" mass="49632">MLDIDPTDNVDSEHIYKSVKNFEQGVLGAYSDLNLEYNALIGSILADENKLAPENNGVDGYAVNLHRWTFASDDDILLEVWKNYYNHIYSINTLLENVHKVPATNTEETNQLNNLIAELHGLRALIHFELHRVFGAGDYLASSTLTIPYVTKAGIFQKPGKITLSEYYLNLWKDIEQADELTGAYTTGNHRLTKMGINALASRVALYQKNYILAIKYSTEVIDNAPLANVNTYANIWTDTSNDEVIFKLKRNTEDKIRPNTLWYNYATGKTLFYASNKLKNQYNATTDVRYATFIDEDDNRSINKYGGNENSNRINDYKVFRSSEALLIRAESYFQQGAQQQALEDINTLRNNRFTQDSSYTALTLENILNERMLELPFEGHRYFDSKRLGKAIQRDIVDLITSQDQKVLEPNDENYQLPIPQKEIQANPNLK</sequence>
<dbReference type="SUPFAM" id="SSF48452">
    <property type="entry name" value="TPR-like"/>
    <property type="match status" value="1"/>
</dbReference>
<evidence type="ECO:0000313" key="8">
    <source>
        <dbReference type="Proteomes" id="UP000488936"/>
    </source>
</evidence>
<keyword evidence="3" id="KW-0732">Signal</keyword>
<evidence type="ECO:0000259" key="6">
    <source>
        <dbReference type="Pfam" id="PF07980"/>
    </source>
</evidence>
<evidence type="ECO:0000256" key="4">
    <source>
        <dbReference type="ARBA" id="ARBA00023136"/>
    </source>
</evidence>
<evidence type="ECO:0000256" key="5">
    <source>
        <dbReference type="ARBA" id="ARBA00023237"/>
    </source>
</evidence>
<comment type="similarity">
    <text evidence="2">Belongs to the SusD family.</text>
</comment>
<evidence type="ECO:0000256" key="1">
    <source>
        <dbReference type="ARBA" id="ARBA00004442"/>
    </source>
</evidence>